<dbReference type="AlphaFoldDB" id="A0A4Z0GKU7"/>
<dbReference type="CDD" id="cd04301">
    <property type="entry name" value="NAT_SF"/>
    <property type="match status" value="1"/>
</dbReference>
<evidence type="ECO:0000313" key="3">
    <source>
        <dbReference type="Proteomes" id="UP000298347"/>
    </source>
</evidence>
<gene>
    <name evidence="2" type="ORF">E4665_15905</name>
</gene>
<dbReference type="OrthoDB" id="3185958at2"/>
<dbReference type="InterPro" id="IPR000182">
    <property type="entry name" value="GNAT_dom"/>
</dbReference>
<evidence type="ECO:0000313" key="2">
    <source>
        <dbReference type="EMBL" id="TGA96347.1"/>
    </source>
</evidence>
<dbReference type="EMBL" id="SRJD01000026">
    <property type="protein sequence ID" value="TGA96347.1"/>
    <property type="molecule type" value="Genomic_DNA"/>
</dbReference>
<name>A0A4Z0GKU7_9BACL</name>
<feature type="domain" description="N-acetyltransferase" evidence="1">
    <location>
        <begin position="112"/>
        <end position="235"/>
    </location>
</feature>
<comment type="caution">
    <text evidence="2">The sequence shown here is derived from an EMBL/GenBank/DDBJ whole genome shotgun (WGS) entry which is preliminary data.</text>
</comment>
<evidence type="ECO:0000259" key="1">
    <source>
        <dbReference type="PROSITE" id="PS51186"/>
    </source>
</evidence>
<dbReference type="Gene3D" id="3.40.630.30">
    <property type="match status" value="1"/>
</dbReference>
<reference evidence="2 3" key="1">
    <citation type="journal article" date="2015" name="Int. J. Syst. Evol. Microbiol.">
        <title>Sporolactobacillus shoreae sp. nov. and Sporolactobacillus spathodeae sp. nov., two spore-forming lactic acid bacteria isolated from tree barks in Thailand.</title>
        <authorList>
            <person name="Thamacharoensuk T."/>
            <person name="Kitahara M."/>
            <person name="Ohkuma M."/>
            <person name="Thongchul N."/>
            <person name="Tanasupawat S."/>
        </authorList>
    </citation>
    <scope>NUCLEOTIDE SEQUENCE [LARGE SCALE GENOMIC DNA]</scope>
    <source>
        <strain evidence="2 3">BK92</strain>
    </source>
</reference>
<dbReference type="GO" id="GO:0016747">
    <property type="term" value="F:acyltransferase activity, transferring groups other than amino-acyl groups"/>
    <property type="evidence" value="ECO:0007669"/>
    <property type="project" value="InterPro"/>
</dbReference>
<dbReference type="SUPFAM" id="SSF55729">
    <property type="entry name" value="Acyl-CoA N-acyltransferases (Nat)"/>
    <property type="match status" value="1"/>
</dbReference>
<dbReference type="InterPro" id="IPR016181">
    <property type="entry name" value="Acyl_CoA_acyltransferase"/>
</dbReference>
<protein>
    <submittedName>
        <fullName evidence="2">GNAT family N-acetyltransferase</fullName>
    </submittedName>
</protein>
<proteinExistence type="predicted"/>
<keyword evidence="3" id="KW-1185">Reference proteome</keyword>
<organism evidence="2 3">
    <name type="scientific">Sporolactobacillus shoreae</name>
    <dbReference type="NCBI Taxonomy" id="1465501"/>
    <lineage>
        <taxon>Bacteria</taxon>
        <taxon>Bacillati</taxon>
        <taxon>Bacillota</taxon>
        <taxon>Bacilli</taxon>
        <taxon>Bacillales</taxon>
        <taxon>Sporolactobacillaceae</taxon>
        <taxon>Sporolactobacillus</taxon>
    </lineage>
</organism>
<sequence length="235" mass="27221">MENTALMYLNRNVLLHINMIESIKHHQANIIQADKDGVVIFDIPSETYMISCNTLEDYKRLLHDIKDIKECEVFQSWAKCFVQDKYRLAHMDTYYQAAFLEGHALTVLNPALKIRCLVDDDISLVKKYYPASDLSYVLSRFKEKYLFGGFLNNVLVGFIGIHDEGSIGLLAVVEKYRRMGCGLKLMNFMIRYFLVNNNVPYSQISYTNKPSILLHQKAGMRISTETVEWLKKESL</sequence>
<dbReference type="Pfam" id="PF00583">
    <property type="entry name" value="Acetyltransf_1"/>
    <property type="match status" value="1"/>
</dbReference>
<dbReference type="PROSITE" id="PS51186">
    <property type="entry name" value="GNAT"/>
    <property type="match status" value="1"/>
</dbReference>
<accession>A0A4Z0GKU7</accession>
<dbReference type="RefSeq" id="WP_135349786.1">
    <property type="nucleotide sequence ID" value="NZ_SRJD01000026.1"/>
</dbReference>
<keyword evidence="2" id="KW-0808">Transferase</keyword>
<dbReference type="Proteomes" id="UP000298347">
    <property type="component" value="Unassembled WGS sequence"/>
</dbReference>